<proteinExistence type="inferred from homology"/>
<name>N0ACV4_9AGAM</name>
<evidence type="ECO:0000256" key="4">
    <source>
        <dbReference type="ARBA" id="ARBA00022448"/>
    </source>
</evidence>
<keyword evidence="9" id="KW-0679">Respiratory chain</keyword>
<evidence type="ECO:0000256" key="5">
    <source>
        <dbReference type="ARBA" id="ARBA00022692"/>
    </source>
</evidence>
<evidence type="ECO:0000256" key="6">
    <source>
        <dbReference type="ARBA" id="ARBA00022989"/>
    </source>
</evidence>
<protein>
    <recommendedName>
        <fullName evidence="3 9">NADH-ubiquinone oxidoreductase chain 3</fullName>
        <ecNumber evidence="9">7.1.1.2</ecNumber>
    </recommendedName>
</protein>
<keyword evidence="9" id="KW-0520">NAD</keyword>
<reference evidence="10" key="1">
    <citation type="submission" date="2012-12" db="EMBL/GenBank/DDBJ databases">
        <authorList>
            <person name="Pakala S."/>
            <person name="Fedorova N."/>
            <person name="Joardar V."/>
            <person name="Shabalina S."/>
            <person name="Hostetler J."/>
            <person name="Pakala S."/>
            <person name="Zafar N."/>
            <person name="Nierman W."/>
            <person name="Cubeta M."/>
        </authorList>
    </citation>
    <scope>NUCLEOTIDE SEQUENCE</scope>
    <source>
        <strain evidence="10">AG3 Rhs1AP</strain>
    </source>
</reference>
<accession>N0ACV4</accession>
<organism evidence="10">
    <name type="scientific">Rhizoctonia solani</name>
    <dbReference type="NCBI Taxonomy" id="456999"/>
    <lineage>
        <taxon>Eukaryota</taxon>
        <taxon>Fungi</taxon>
        <taxon>Dikarya</taxon>
        <taxon>Basidiomycota</taxon>
        <taxon>Agaricomycotina</taxon>
        <taxon>Agaricomycetes</taxon>
        <taxon>Cantharellales</taxon>
        <taxon>Ceratobasidiaceae</taxon>
        <taxon>Rhizoctonia</taxon>
    </lineage>
</organism>
<keyword evidence="4 9" id="KW-0813">Transport</keyword>
<feature type="transmembrane region" description="Helical" evidence="9">
    <location>
        <begin position="6"/>
        <end position="27"/>
    </location>
</feature>
<dbReference type="Gene3D" id="1.20.58.1610">
    <property type="entry name" value="NADH:ubiquinone/plastoquinone oxidoreductase, chain 3"/>
    <property type="match status" value="1"/>
</dbReference>
<keyword evidence="9" id="KW-1278">Translocase</keyword>
<comment type="function">
    <text evidence="9">Core subunit of the mitochondrial membrane respiratory chain NADH dehydrogenase (Complex I) which catalyzes electron transfer from NADH through the respiratory chain, using ubiquinone as an electron acceptor. Essential for the catalytic activity of complex I.</text>
</comment>
<keyword evidence="7 9" id="KW-0472">Membrane</keyword>
<dbReference type="RefSeq" id="YP_008082042.1">
    <property type="nucleotide sequence ID" value="NC_021436.1"/>
</dbReference>
<reference evidence="10" key="2">
    <citation type="journal article" date="2014" name="FEMS Microbiol. Lett.">
        <title>Mobile elements and mitochondrial genome expansion in the soil fungus and potato pathogen Rhizoctonia solani AG-3.</title>
        <authorList>
            <person name="Losada L."/>
            <person name="Pakala S.B."/>
            <person name="Fedorova N.D."/>
            <person name="Joardar V."/>
            <person name="Shabalina S.A."/>
            <person name="Hostetler J."/>
            <person name="Pakala S.M."/>
            <person name="Zafar N."/>
            <person name="Thomas E."/>
            <person name="Rodriguez-Carres M."/>
            <person name="Dean R."/>
            <person name="Vilgalys R."/>
            <person name="Nierman W.C."/>
            <person name="Cubeta M.A."/>
        </authorList>
    </citation>
    <scope>NUCLEOTIDE SEQUENCE</scope>
    <source>
        <strain evidence="10">AG3 Rhs1AP</strain>
    </source>
</reference>
<dbReference type="PANTHER" id="PTHR11058">
    <property type="entry name" value="NADH-UBIQUINONE OXIDOREDUCTASE CHAIN 3"/>
    <property type="match status" value="1"/>
</dbReference>
<dbReference type="EMBL" id="KC352446">
    <property type="protein sequence ID" value="AGK45419.1"/>
    <property type="molecule type" value="Genomic_DNA"/>
</dbReference>
<feature type="transmembrane region" description="Helical" evidence="9">
    <location>
        <begin position="89"/>
        <end position="115"/>
    </location>
</feature>
<comment type="catalytic activity">
    <reaction evidence="8 9">
        <text>a ubiquinone + NADH + 5 H(+)(in) = a ubiquinol + NAD(+) + 4 H(+)(out)</text>
        <dbReference type="Rhea" id="RHEA:29091"/>
        <dbReference type="Rhea" id="RHEA-COMP:9565"/>
        <dbReference type="Rhea" id="RHEA-COMP:9566"/>
        <dbReference type="ChEBI" id="CHEBI:15378"/>
        <dbReference type="ChEBI" id="CHEBI:16389"/>
        <dbReference type="ChEBI" id="CHEBI:17976"/>
        <dbReference type="ChEBI" id="CHEBI:57540"/>
        <dbReference type="ChEBI" id="CHEBI:57945"/>
        <dbReference type="EC" id="7.1.1.2"/>
    </reaction>
</comment>
<evidence type="ECO:0000256" key="3">
    <source>
        <dbReference type="ARBA" id="ARBA00021007"/>
    </source>
</evidence>
<dbReference type="InterPro" id="IPR038430">
    <property type="entry name" value="NDAH_ubi_oxred_su3_sf"/>
</dbReference>
<keyword evidence="9" id="KW-0830">Ubiquinone</keyword>
<evidence type="ECO:0000256" key="1">
    <source>
        <dbReference type="ARBA" id="ARBA00004370"/>
    </source>
</evidence>
<sequence length="131" mass="14697">MSSLLLLFIFVPVLTGILLALNLLLAVHRPDDSKVSAYECGFSPIYGQTRSPFHVQFYLVGILFLIFDLEILLLYPIAVSLYQVSAYGFWIFVIFLLILTVGFVLEIGSGVLYFTDQKSAVADLRPDTNKE</sequence>
<dbReference type="AlphaFoldDB" id="N0ACV4"/>
<keyword evidence="9" id="KW-0249">Electron transport</keyword>
<evidence type="ECO:0000313" key="10">
    <source>
        <dbReference type="EMBL" id="AGK45419.1"/>
    </source>
</evidence>
<keyword evidence="6 9" id="KW-1133">Transmembrane helix</keyword>
<dbReference type="Pfam" id="PF00507">
    <property type="entry name" value="Oxidored_q4"/>
    <property type="match status" value="1"/>
</dbReference>
<evidence type="ECO:0000256" key="7">
    <source>
        <dbReference type="ARBA" id="ARBA00023136"/>
    </source>
</evidence>
<dbReference type="GeneID" id="16029546"/>
<dbReference type="GO" id="GO:0031966">
    <property type="term" value="C:mitochondrial membrane"/>
    <property type="evidence" value="ECO:0007669"/>
    <property type="project" value="UniProtKB-SubCell"/>
</dbReference>
<evidence type="ECO:0000256" key="9">
    <source>
        <dbReference type="RuleBase" id="RU003640"/>
    </source>
</evidence>
<gene>
    <name evidence="10" type="ORF">RSOL_m01030</name>
</gene>
<dbReference type="GO" id="GO:0030964">
    <property type="term" value="C:NADH dehydrogenase complex"/>
    <property type="evidence" value="ECO:0007669"/>
    <property type="project" value="TreeGrafter"/>
</dbReference>
<comment type="subcellular location">
    <subcellularLocation>
        <location evidence="1">Membrane</location>
    </subcellularLocation>
    <subcellularLocation>
        <location evidence="9">Mitochondrion membrane</location>
        <topology evidence="9">Multi-pass membrane protein</topology>
    </subcellularLocation>
</comment>
<dbReference type="InterPro" id="IPR000440">
    <property type="entry name" value="NADH_UbQ/plastoQ_OxRdtase_su3"/>
</dbReference>
<evidence type="ECO:0000256" key="8">
    <source>
        <dbReference type="ARBA" id="ARBA00049551"/>
    </source>
</evidence>
<keyword evidence="9 10" id="KW-0496">Mitochondrion</keyword>
<evidence type="ECO:0000256" key="2">
    <source>
        <dbReference type="ARBA" id="ARBA00008472"/>
    </source>
</evidence>
<comment type="similarity">
    <text evidence="2 9">Belongs to the complex I subunit 3 family.</text>
</comment>
<dbReference type="EC" id="7.1.1.2" evidence="9"/>
<dbReference type="PANTHER" id="PTHR11058:SF9">
    <property type="entry name" value="NADH-UBIQUINONE OXIDOREDUCTASE CHAIN 3"/>
    <property type="match status" value="1"/>
</dbReference>
<dbReference type="GO" id="GO:0008137">
    <property type="term" value="F:NADH dehydrogenase (ubiquinone) activity"/>
    <property type="evidence" value="ECO:0007669"/>
    <property type="project" value="UniProtKB-UniRule"/>
</dbReference>
<keyword evidence="5 9" id="KW-0812">Transmembrane</keyword>
<feature type="transmembrane region" description="Helical" evidence="9">
    <location>
        <begin position="57"/>
        <end position="77"/>
    </location>
</feature>
<geneLocation type="mitochondrion" evidence="10"/>